<accession>A0A197K3Y9</accession>
<dbReference type="InterPro" id="IPR032675">
    <property type="entry name" value="LRR_dom_sf"/>
</dbReference>
<dbReference type="Proteomes" id="UP000078512">
    <property type="component" value="Unassembled WGS sequence"/>
</dbReference>
<evidence type="ECO:0000313" key="2">
    <source>
        <dbReference type="Proteomes" id="UP000078512"/>
    </source>
</evidence>
<dbReference type="OrthoDB" id="2342359at2759"/>
<evidence type="ECO:0000313" key="1">
    <source>
        <dbReference type="EMBL" id="OAQ31903.1"/>
    </source>
</evidence>
<dbReference type="EMBL" id="KV442027">
    <property type="protein sequence ID" value="OAQ31903.1"/>
    <property type="molecule type" value="Genomic_DNA"/>
</dbReference>
<organism evidence="1 2">
    <name type="scientific">Linnemannia elongata AG-77</name>
    <dbReference type="NCBI Taxonomy" id="1314771"/>
    <lineage>
        <taxon>Eukaryota</taxon>
        <taxon>Fungi</taxon>
        <taxon>Fungi incertae sedis</taxon>
        <taxon>Mucoromycota</taxon>
        <taxon>Mortierellomycotina</taxon>
        <taxon>Mortierellomycetes</taxon>
        <taxon>Mortierellales</taxon>
        <taxon>Mortierellaceae</taxon>
        <taxon>Linnemannia</taxon>
    </lineage>
</organism>
<keyword evidence="2" id="KW-1185">Reference proteome</keyword>
<dbReference type="AlphaFoldDB" id="A0A197K3Y9"/>
<proteinExistence type="predicted"/>
<gene>
    <name evidence="1" type="ORF">K457DRAFT_30358</name>
</gene>
<name>A0A197K3Y9_9FUNG</name>
<dbReference type="InterPro" id="IPR036047">
    <property type="entry name" value="F-box-like_dom_sf"/>
</dbReference>
<dbReference type="SUPFAM" id="SSF81383">
    <property type="entry name" value="F-box domain"/>
    <property type="match status" value="1"/>
</dbReference>
<protein>
    <recommendedName>
        <fullName evidence="3">F-box domain-containing protein</fullName>
    </recommendedName>
</protein>
<sequence length="593" mass="67321">MPLYLPPEVINNIAAHLTHKDFTSSVVVNKDWFALYTPHLWTTFRITKHDMPFMSLQFRQAFSRNHRYIRHLQSKDSTPPIIQMFVINDLHLETISFRTTSDPLSPCAIESLISVLKKSAALQVLHINRGSRQLFRNKRLLETISNSLQELRVLDLFADSDQRLPPGNIKDFLMTCSVKLERLHIKVVVGVTGVRDMEGEGTKDYKSHPRLRTFSFIHVKDLVSNFDLASLATILLDFLKGCDSLEIVDDGLPAGDSRLSWIYHCHQLDGALLPDLKTRHFRGLPAGHVPDYAMQDSTLAQEILRVVEHKDELKDSWRVIHLREELHPIPETSQTLVKASGKGLRSLYTTVRNQLSSTVVQQILVKGRDLRMIGGSVLPQLLVSDLLQSPMWSCKFLTVLMVAITGIPRPDVQVDYRDTPIAPGTPLHIGTMEESRKIQRAVFHRLGSLVCLRELVLGAEGKNEHLVLDCTGLTPVFYDTIFQSTCLEMTLESGLDLLSGLTFLRRLDVSNMEHRIGVKELEWLDWTLPGLAYLQGMRPRLPAVFGRQSSETGTVHDIRATPGMKTRVNLDNLLFYEAGFMHRQFAFVHDPHQ</sequence>
<reference evidence="1 2" key="1">
    <citation type="submission" date="2016-05" db="EMBL/GenBank/DDBJ databases">
        <title>Genome sequencing reveals origins of a unique bacterial endosymbiosis in the earliest lineages of terrestrial Fungi.</title>
        <authorList>
            <consortium name="DOE Joint Genome Institute"/>
            <person name="Uehling J."/>
            <person name="Gryganskyi A."/>
            <person name="Hameed K."/>
            <person name="Tschaplinski T."/>
            <person name="Misztal P."/>
            <person name="Wu S."/>
            <person name="Desiro A."/>
            <person name="Vande Pol N."/>
            <person name="Du Z.-Y."/>
            <person name="Zienkiewicz A."/>
            <person name="Zienkiewicz K."/>
            <person name="Morin E."/>
            <person name="Tisserant E."/>
            <person name="Splivallo R."/>
            <person name="Hainaut M."/>
            <person name="Henrissat B."/>
            <person name="Ohm R."/>
            <person name="Kuo A."/>
            <person name="Yan J."/>
            <person name="Lipzen A."/>
            <person name="Nolan M."/>
            <person name="Labutti K."/>
            <person name="Barry K."/>
            <person name="Goldstein A."/>
            <person name="Labbe J."/>
            <person name="Schadt C."/>
            <person name="Tuskan G."/>
            <person name="Grigoriev I."/>
            <person name="Martin F."/>
            <person name="Vilgalys R."/>
            <person name="Bonito G."/>
        </authorList>
    </citation>
    <scope>NUCLEOTIDE SEQUENCE [LARGE SCALE GENOMIC DNA]</scope>
    <source>
        <strain evidence="1 2">AG-77</strain>
    </source>
</reference>
<dbReference type="Gene3D" id="3.80.10.10">
    <property type="entry name" value="Ribonuclease Inhibitor"/>
    <property type="match status" value="1"/>
</dbReference>
<evidence type="ECO:0008006" key="3">
    <source>
        <dbReference type="Google" id="ProtNLM"/>
    </source>
</evidence>